<keyword evidence="1" id="KW-0378">Hydrolase</keyword>
<dbReference type="Proteomes" id="UP000177082">
    <property type="component" value="Unassembled WGS sequence"/>
</dbReference>
<sequence>MKEIESIVVASKNPAKVERYGKLLSQYTSQVVGLSDLGITDKPEENGETAEQNAEIKGKHYAQRTGMLVFSEDEALYVDFLPENQQPGVHVRRINGKDEVDDETLLSYWEQVVSAVPEEERAGKWHIAYCIAHPDGTIHTVSLDHPIMFFSPPSNVRIPGWPMSSLQGPSAFGKPHSELTQEERELADKRADEAIVKKLQELFNLER</sequence>
<protein>
    <recommendedName>
        <fullName evidence="4">Non-canonical purine NTP pyrophosphatase</fullName>
    </recommendedName>
</protein>
<reference evidence="2 3" key="1">
    <citation type="journal article" date="2016" name="Nat. Commun.">
        <title>Thousands of microbial genomes shed light on interconnected biogeochemical processes in an aquifer system.</title>
        <authorList>
            <person name="Anantharaman K."/>
            <person name="Brown C.T."/>
            <person name="Hug L.A."/>
            <person name="Sharon I."/>
            <person name="Castelle C.J."/>
            <person name="Probst A.J."/>
            <person name="Thomas B.C."/>
            <person name="Singh A."/>
            <person name="Wilkins M.J."/>
            <person name="Karaoz U."/>
            <person name="Brodie E.L."/>
            <person name="Williams K.H."/>
            <person name="Hubbard S.S."/>
            <person name="Banfield J.F."/>
        </authorList>
    </citation>
    <scope>NUCLEOTIDE SEQUENCE [LARGE SCALE GENOMIC DNA]</scope>
</reference>
<dbReference type="InterPro" id="IPR029001">
    <property type="entry name" value="ITPase-like_fam"/>
</dbReference>
<dbReference type="STRING" id="1802519.A2961_04740"/>
<dbReference type="SUPFAM" id="SSF52972">
    <property type="entry name" value="ITPase-like"/>
    <property type="match status" value="1"/>
</dbReference>
<dbReference type="Pfam" id="PF01725">
    <property type="entry name" value="Ham1p_like"/>
    <property type="match status" value="1"/>
</dbReference>
<dbReference type="GO" id="GO:0009143">
    <property type="term" value="P:nucleoside triphosphate catabolic process"/>
    <property type="evidence" value="ECO:0007669"/>
    <property type="project" value="InterPro"/>
</dbReference>
<evidence type="ECO:0008006" key="4">
    <source>
        <dbReference type="Google" id="ProtNLM"/>
    </source>
</evidence>
<gene>
    <name evidence="2" type="ORF">A2961_04740</name>
</gene>
<dbReference type="AlphaFoldDB" id="A0A1F8BDH5"/>
<dbReference type="GO" id="GO:0047429">
    <property type="term" value="F:nucleoside triphosphate diphosphatase activity"/>
    <property type="evidence" value="ECO:0007669"/>
    <property type="project" value="InterPro"/>
</dbReference>
<dbReference type="InterPro" id="IPR002637">
    <property type="entry name" value="RdgB/HAM1"/>
</dbReference>
<evidence type="ECO:0000256" key="1">
    <source>
        <dbReference type="ARBA" id="ARBA00022801"/>
    </source>
</evidence>
<comment type="caution">
    <text evidence="2">The sequence shown here is derived from an EMBL/GenBank/DDBJ whole genome shotgun (WGS) entry which is preliminary data.</text>
</comment>
<dbReference type="Gene3D" id="3.90.950.10">
    <property type="match status" value="1"/>
</dbReference>
<name>A0A1F8BDH5_9BACT</name>
<dbReference type="EMBL" id="MGHF01000029">
    <property type="protein sequence ID" value="OGM62053.1"/>
    <property type="molecule type" value="Genomic_DNA"/>
</dbReference>
<organism evidence="2 3">
    <name type="scientific">Candidatus Woesebacteria bacterium RIFCSPLOWO2_01_FULL_39_21</name>
    <dbReference type="NCBI Taxonomy" id="1802519"/>
    <lineage>
        <taxon>Bacteria</taxon>
        <taxon>Candidatus Woeseibacteriota</taxon>
    </lineage>
</organism>
<evidence type="ECO:0000313" key="2">
    <source>
        <dbReference type="EMBL" id="OGM62053.1"/>
    </source>
</evidence>
<evidence type="ECO:0000313" key="3">
    <source>
        <dbReference type="Proteomes" id="UP000177082"/>
    </source>
</evidence>
<accession>A0A1F8BDH5</accession>
<proteinExistence type="predicted"/>